<dbReference type="AlphaFoldDB" id="A0A951PTU7"/>
<sequence>MESSEKVAQIPEILEVEHQFYFTVAQVTQFLSASANDCSGNPGNFEQ</sequence>
<proteinExistence type="predicted"/>
<evidence type="ECO:0000313" key="2">
    <source>
        <dbReference type="Proteomes" id="UP000753908"/>
    </source>
</evidence>
<evidence type="ECO:0000313" key="1">
    <source>
        <dbReference type="EMBL" id="MBW4548618.1"/>
    </source>
</evidence>
<dbReference type="Proteomes" id="UP000753908">
    <property type="component" value="Unassembled WGS sequence"/>
</dbReference>
<reference evidence="1" key="2">
    <citation type="journal article" date="2022" name="Microbiol. Resour. Announc.">
        <title>Metagenome Sequencing to Explore Phylogenomics of Terrestrial Cyanobacteria.</title>
        <authorList>
            <person name="Ward R.D."/>
            <person name="Stajich J.E."/>
            <person name="Johansen J.R."/>
            <person name="Huntemann M."/>
            <person name="Clum A."/>
            <person name="Foster B."/>
            <person name="Foster B."/>
            <person name="Roux S."/>
            <person name="Palaniappan K."/>
            <person name="Varghese N."/>
            <person name="Mukherjee S."/>
            <person name="Reddy T.B.K."/>
            <person name="Daum C."/>
            <person name="Copeland A."/>
            <person name="Chen I.A."/>
            <person name="Ivanova N.N."/>
            <person name="Kyrpides N.C."/>
            <person name="Shapiro N."/>
            <person name="Eloe-Fadrosh E.A."/>
            <person name="Pietrasiak N."/>
        </authorList>
    </citation>
    <scope>NUCLEOTIDE SEQUENCE</scope>
    <source>
        <strain evidence="1">CPER-KK1</strain>
    </source>
</reference>
<organism evidence="1 2">
    <name type="scientific">Symplocastrum torsivum CPER-KK1</name>
    <dbReference type="NCBI Taxonomy" id="450513"/>
    <lineage>
        <taxon>Bacteria</taxon>
        <taxon>Bacillati</taxon>
        <taxon>Cyanobacteriota</taxon>
        <taxon>Cyanophyceae</taxon>
        <taxon>Oscillatoriophycideae</taxon>
        <taxon>Oscillatoriales</taxon>
        <taxon>Microcoleaceae</taxon>
        <taxon>Symplocastrum</taxon>
    </lineage>
</organism>
<name>A0A951PTU7_9CYAN</name>
<reference evidence="1" key="1">
    <citation type="submission" date="2021-05" db="EMBL/GenBank/DDBJ databases">
        <authorList>
            <person name="Pietrasiak N."/>
            <person name="Ward R."/>
            <person name="Stajich J.E."/>
            <person name="Kurbessoian T."/>
        </authorList>
    </citation>
    <scope>NUCLEOTIDE SEQUENCE</scope>
    <source>
        <strain evidence="1">CPER-KK1</strain>
    </source>
</reference>
<accession>A0A951PTU7</accession>
<comment type="caution">
    <text evidence="1">The sequence shown here is derived from an EMBL/GenBank/DDBJ whole genome shotgun (WGS) entry which is preliminary data.</text>
</comment>
<dbReference type="EMBL" id="JAHHIF010000067">
    <property type="protein sequence ID" value="MBW4548618.1"/>
    <property type="molecule type" value="Genomic_DNA"/>
</dbReference>
<gene>
    <name evidence="1" type="ORF">KME25_29940</name>
</gene>
<protein>
    <submittedName>
        <fullName evidence="1">Uncharacterized protein</fullName>
    </submittedName>
</protein>